<sequence>MMPLYSHCRRRNLQIYLPPRALNSALSSHHARIGEDA</sequence>
<protein>
    <submittedName>
        <fullName evidence="1">Uncharacterized protein</fullName>
    </submittedName>
</protein>
<dbReference type="EMBL" id="ACYG01000027">
    <property type="protein sequence ID" value="EEV16953.1"/>
    <property type="molecule type" value="Genomic_DNA"/>
</dbReference>
<name>C8PJ48_9BACT</name>
<evidence type="ECO:0000313" key="2">
    <source>
        <dbReference type="Proteomes" id="UP000005709"/>
    </source>
</evidence>
<organism evidence="1 2">
    <name type="scientific">Campylobacter gracilis RM3268</name>
    <dbReference type="NCBI Taxonomy" id="553220"/>
    <lineage>
        <taxon>Bacteria</taxon>
        <taxon>Pseudomonadati</taxon>
        <taxon>Campylobacterota</taxon>
        <taxon>Epsilonproteobacteria</taxon>
        <taxon>Campylobacterales</taxon>
        <taxon>Campylobacteraceae</taxon>
        <taxon>Campylobacter</taxon>
    </lineage>
</organism>
<proteinExistence type="predicted"/>
<accession>C8PJ48</accession>
<keyword evidence="2" id="KW-1185">Reference proteome</keyword>
<dbReference type="Proteomes" id="UP000005709">
    <property type="component" value="Unassembled WGS sequence"/>
</dbReference>
<evidence type="ECO:0000313" key="1">
    <source>
        <dbReference type="EMBL" id="EEV16953.1"/>
    </source>
</evidence>
<gene>
    <name evidence="1" type="ORF">CAMGR0001_1247</name>
</gene>
<reference evidence="1 2" key="1">
    <citation type="submission" date="2009-07" db="EMBL/GenBank/DDBJ databases">
        <authorList>
            <person name="Madupu R."/>
            <person name="Sebastian Y."/>
            <person name="Durkin A.S."/>
            <person name="Torralba M."/>
            <person name="Methe B."/>
            <person name="Sutton G.G."/>
            <person name="Strausberg R.L."/>
            <person name="Nelson K.E."/>
        </authorList>
    </citation>
    <scope>NUCLEOTIDE SEQUENCE [LARGE SCALE GENOMIC DNA]</scope>
    <source>
        <strain evidence="1 2">RM3268</strain>
    </source>
</reference>
<dbReference type="AlphaFoldDB" id="C8PJ48"/>
<comment type="caution">
    <text evidence="1">The sequence shown here is derived from an EMBL/GenBank/DDBJ whole genome shotgun (WGS) entry which is preliminary data.</text>
</comment>